<keyword evidence="2" id="KW-1185">Reference proteome</keyword>
<dbReference type="PROSITE" id="PS51257">
    <property type="entry name" value="PROKAR_LIPOPROTEIN"/>
    <property type="match status" value="1"/>
</dbReference>
<sequence>MNKIIKTTALAAFTAIAVSSCTNKFEEYNTDPFALRTEDPSVLIATMFEPLMYVQQNSSQMVDQMIGTYGGYFALNARWNGQNFDTFNISDNWAGSAYNRAFNTIYANYFKIEHITEGRGHYFAFAKLLKAVSMARVVDIHGPIPYSQVQDGDMTVAYDSAEDVYLHIIDDLKSSAEVLTNFVTSAPGYRPLAGSDPIYGGDYSAWAKFAESIIMRVAMRTENKEAFVDAMNSPIGYIMSNSDNALRDPKSMGNPYNIAGSIWNELRPASSLVSYMVGYNDGRADKWFTPAAAAWQAQYGKYVGMRRGNEILPGYDANRSKLTFKHEDLLPVFVAAESQFLLAEAALKGWISGDAKKFYENGIKLSFEQWGVASVDAYIANKTSIPAGHKEAAAAQNYDRKTQVKIAWTAESTIEKHLEQIITQKWIANYPLGLEAWADFRRTGYPELAPSVSNLSGGIITNVVRGARRVRYPYQEKDLNTENYQEALTLLGGADNEATDLFWAQK</sequence>
<organism evidence="1 2">
    <name type="scientific">Bacteroides reticulotermitis</name>
    <dbReference type="NCBI Taxonomy" id="1133319"/>
    <lineage>
        <taxon>Bacteria</taxon>
        <taxon>Pseudomonadati</taxon>
        <taxon>Bacteroidota</taxon>
        <taxon>Bacteroidia</taxon>
        <taxon>Bacteroidales</taxon>
        <taxon>Bacteroidaceae</taxon>
        <taxon>Bacteroides</taxon>
    </lineage>
</organism>
<name>A0A840D3H7_9BACE</name>
<dbReference type="Gene3D" id="1.25.40.390">
    <property type="match status" value="1"/>
</dbReference>
<proteinExistence type="predicted"/>
<comment type="caution">
    <text evidence="1">The sequence shown here is derived from an EMBL/GenBank/DDBJ whole genome shotgun (WGS) entry which is preliminary data.</text>
</comment>
<evidence type="ECO:0008006" key="3">
    <source>
        <dbReference type="Google" id="ProtNLM"/>
    </source>
</evidence>
<dbReference type="Pfam" id="PF12741">
    <property type="entry name" value="SusD-like"/>
    <property type="match status" value="1"/>
</dbReference>
<dbReference type="InterPro" id="IPR011990">
    <property type="entry name" value="TPR-like_helical_dom_sf"/>
</dbReference>
<evidence type="ECO:0000313" key="2">
    <source>
        <dbReference type="Proteomes" id="UP000560658"/>
    </source>
</evidence>
<dbReference type="RefSeq" id="WP_044160715.1">
    <property type="nucleotide sequence ID" value="NZ_JACIER010000011.1"/>
</dbReference>
<dbReference type="EMBL" id="JACIER010000011">
    <property type="protein sequence ID" value="MBB4044978.1"/>
    <property type="molecule type" value="Genomic_DNA"/>
</dbReference>
<protein>
    <recommendedName>
        <fullName evidence="3">SusD/RagB family nutrient-binding outer membrane lipoprotein</fullName>
    </recommendedName>
</protein>
<reference evidence="1" key="1">
    <citation type="submission" date="2020-08" db="EMBL/GenBank/DDBJ databases">
        <title>Genomic Encyclopedia of Type Strains, Phase IV (KMG-IV): sequencing the most valuable type-strain genomes for metagenomic binning, comparative biology and taxonomic classification.</title>
        <authorList>
            <person name="Goeker M."/>
        </authorList>
    </citation>
    <scope>NUCLEOTIDE SEQUENCE [LARGE SCALE GENOMIC DNA]</scope>
    <source>
        <strain evidence="1">DSM 105720</strain>
    </source>
</reference>
<dbReference type="InterPro" id="IPR024302">
    <property type="entry name" value="SusD-like"/>
</dbReference>
<dbReference type="AlphaFoldDB" id="A0A840D3H7"/>
<dbReference type="SUPFAM" id="SSF48452">
    <property type="entry name" value="TPR-like"/>
    <property type="match status" value="1"/>
</dbReference>
<gene>
    <name evidence="1" type="ORF">GGR06_002780</name>
</gene>
<accession>A0A840D3H7</accession>
<evidence type="ECO:0000313" key="1">
    <source>
        <dbReference type="EMBL" id="MBB4044978.1"/>
    </source>
</evidence>
<dbReference type="Proteomes" id="UP000560658">
    <property type="component" value="Unassembled WGS sequence"/>
</dbReference>